<proteinExistence type="predicted"/>
<keyword evidence="2" id="KW-0433">Leucine-rich repeat</keyword>
<feature type="domain" description="Disease resistance R13L4/SHOC-2-like LRR" evidence="11">
    <location>
        <begin position="395"/>
        <end position="495"/>
    </location>
</feature>
<dbReference type="Pfam" id="PF00560">
    <property type="entry name" value="LRR_1"/>
    <property type="match status" value="1"/>
</dbReference>
<keyword evidence="3" id="KW-0812">Transmembrane</keyword>
<evidence type="ECO:0000259" key="11">
    <source>
        <dbReference type="Pfam" id="PF23598"/>
    </source>
</evidence>
<dbReference type="Gene3D" id="3.80.10.10">
    <property type="entry name" value="Ribonuclease Inhibitor"/>
    <property type="match status" value="3"/>
</dbReference>
<dbReference type="GO" id="GO:0009791">
    <property type="term" value="P:post-embryonic development"/>
    <property type="evidence" value="ECO:0007669"/>
    <property type="project" value="UniProtKB-ARBA"/>
</dbReference>
<dbReference type="Pfam" id="PF08263">
    <property type="entry name" value="LRRNT_2"/>
    <property type="match status" value="1"/>
</dbReference>
<evidence type="ECO:0000256" key="6">
    <source>
        <dbReference type="ARBA" id="ARBA00022989"/>
    </source>
</evidence>
<evidence type="ECO:0000256" key="9">
    <source>
        <dbReference type="SAM" id="SignalP"/>
    </source>
</evidence>
<feature type="domain" description="Disease resistance R13L4/SHOC-2-like LRR" evidence="11">
    <location>
        <begin position="229"/>
        <end position="361"/>
    </location>
</feature>
<evidence type="ECO:0000256" key="4">
    <source>
        <dbReference type="ARBA" id="ARBA00022729"/>
    </source>
</evidence>
<keyword evidence="5" id="KW-0677">Repeat</keyword>
<evidence type="ECO:0000256" key="3">
    <source>
        <dbReference type="ARBA" id="ARBA00022692"/>
    </source>
</evidence>
<dbReference type="InterPro" id="IPR032675">
    <property type="entry name" value="LRR_dom_sf"/>
</dbReference>
<dbReference type="FunFam" id="3.80.10.10:FF:000453">
    <property type="entry name" value="Leucine-rich receptor-like protein kinase family protein"/>
    <property type="match status" value="1"/>
</dbReference>
<keyword evidence="4 9" id="KW-0732">Signal</keyword>
<name>A0AB40C2G4_DIOCR</name>
<comment type="subcellular location">
    <subcellularLocation>
        <location evidence="1">Membrane</location>
        <topology evidence="1">Single-pass membrane protein</topology>
    </subcellularLocation>
</comment>
<evidence type="ECO:0000256" key="5">
    <source>
        <dbReference type="ARBA" id="ARBA00022737"/>
    </source>
</evidence>
<keyword evidence="7" id="KW-0472">Membrane</keyword>
<dbReference type="PROSITE" id="PS51450">
    <property type="entry name" value="LRR"/>
    <property type="match status" value="1"/>
</dbReference>
<dbReference type="InterPro" id="IPR001611">
    <property type="entry name" value="Leu-rich_rpt"/>
</dbReference>
<keyword evidence="6" id="KW-1133">Transmembrane helix</keyword>
<dbReference type="PRINTS" id="PR00019">
    <property type="entry name" value="LEURICHRPT"/>
</dbReference>
<accession>A0AB40C2G4</accession>
<feature type="domain" description="Leucine-rich repeat-containing N-terminal plant-type" evidence="10">
    <location>
        <begin position="24"/>
        <end position="63"/>
    </location>
</feature>
<feature type="signal peptide" evidence="9">
    <location>
        <begin position="1"/>
        <end position="19"/>
    </location>
</feature>
<dbReference type="InterPro" id="IPR055414">
    <property type="entry name" value="LRR_R13L4/SHOC2-like"/>
</dbReference>
<dbReference type="InterPro" id="IPR053211">
    <property type="entry name" value="DNA_repair-toleration"/>
</dbReference>
<keyword evidence="8" id="KW-0325">Glycoprotein</keyword>
<evidence type="ECO:0000256" key="1">
    <source>
        <dbReference type="ARBA" id="ARBA00004167"/>
    </source>
</evidence>
<dbReference type="InterPro" id="IPR013210">
    <property type="entry name" value="LRR_N_plant-typ"/>
</dbReference>
<dbReference type="Pfam" id="PF23598">
    <property type="entry name" value="LRR_14"/>
    <property type="match status" value="2"/>
</dbReference>
<gene>
    <name evidence="13" type="primary">LOC120270947</name>
</gene>
<dbReference type="SUPFAM" id="SSF52047">
    <property type="entry name" value="RNI-like"/>
    <property type="match status" value="1"/>
</dbReference>
<keyword evidence="12" id="KW-1185">Reference proteome</keyword>
<dbReference type="GO" id="GO:0051707">
    <property type="term" value="P:response to other organism"/>
    <property type="evidence" value="ECO:0007669"/>
    <property type="project" value="UniProtKB-ARBA"/>
</dbReference>
<dbReference type="PANTHER" id="PTHR48060:SF21">
    <property type="entry name" value="L DOMAIN-LIKE PROTEIN"/>
    <property type="match status" value="1"/>
</dbReference>
<evidence type="ECO:0000259" key="10">
    <source>
        <dbReference type="Pfam" id="PF08263"/>
    </source>
</evidence>
<dbReference type="SMART" id="SM00369">
    <property type="entry name" value="LRR_TYP"/>
    <property type="match status" value="10"/>
</dbReference>
<evidence type="ECO:0000256" key="8">
    <source>
        <dbReference type="ARBA" id="ARBA00023180"/>
    </source>
</evidence>
<dbReference type="GO" id="GO:0016020">
    <property type="term" value="C:membrane"/>
    <property type="evidence" value="ECO:0007669"/>
    <property type="project" value="UniProtKB-SubCell"/>
</dbReference>
<dbReference type="RefSeq" id="XP_039133971.1">
    <property type="nucleotide sequence ID" value="XM_039278037.1"/>
</dbReference>
<evidence type="ECO:0000256" key="7">
    <source>
        <dbReference type="ARBA" id="ARBA00023136"/>
    </source>
</evidence>
<organism evidence="12 13">
    <name type="scientific">Dioscorea cayennensis subsp. rotundata</name>
    <name type="common">White Guinea yam</name>
    <name type="synonym">Dioscorea rotundata</name>
    <dbReference type="NCBI Taxonomy" id="55577"/>
    <lineage>
        <taxon>Eukaryota</taxon>
        <taxon>Viridiplantae</taxon>
        <taxon>Streptophyta</taxon>
        <taxon>Embryophyta</taxon>
        <taxon>Tracheophyta</taxon>
        <taxon>Spermatophyta</taxon>
        <taxon>Magnoliopsida</taxon>
        <taxon>Liliopsida</taxon>
        <taxon>Dioscoreales</taxon>
        <taxon>Dioscoreaceae</taxon>
        <taxon>Dioscorea</taxon>
    </lineage>
</organism>
<dbReference type="GeneID" id="120270947"/>
<sequence>MLPLFLVSLLISLAITINGKSCIDTERQALLSIKSGIQLSNNQSWLYAWTGHDCCNWPGVACNNVTSHVIKLDLRQYPNDFFYYYDMPPSKLDSSLSQLHHLKHLDLSSNNFNNSPIPDFIGSLSNLEYLNLSSAGFSGVIPHEALGNLSNLHVLDINYYISEDSFLSTDNLHWLSGMTRLQHLDLTNVDLSMVSDWLHHINMLPSVLVLKLSNAYLQAGGMHDATLLHHLNFTSLRVLDLSDNSLNTTLPDWLFQLRGLIHLDLSYCDLYGNLPVSIGNLSKLRTLLLDTNHFGVIPESLGNLTELVSFGLSANMITKLPDSIGRLHKLEKFVLSGNQLKGRISQGIWELTNLQLLDLSLNMLEGEIPEAFGNLKLLQYFDADGNKLSGKLPETIGNLVHLQFLDLSKNAISGKLPESLGNLGQLQTMKMPSNGITGPLPESTGKLSSLRELDLSQNNITGTLPKGMGNLCKLQSLNLDNNSISGDINDLVDGLSKCRENKQNGSESGSKDGLSTLSFGNNKLNGTISTSIATWSMWTSLITRCN</sequence>
<dbReference type="FunFam" id="3.80.10.10:FF:000095">
    <property type="entry name" value="LRR receptor-like serine/threonine-protein kinase GSO1"/>
    <property type="match status" value="1"/>
</dbReference>
<dbReference type="GO" id="GO:0006952">
    <property type="term" value="P:defense response"/>
    <property type="evidence" value="ECO:0007669"/>
    <property type="project" value="UniProtKB-ARBA"/>
</dbReference>
<dbReference type="Proteomes" id="UP001515500">
    <property type="component" value="Chromosome 2"/>
</dbReference>
<evidence type="ECO:0000313" key="12">
    <source>
        <dbReference type="Proteomes" id="UP001515500"/>
    </source>
</evidence>
<evidence type="ECO:0000256" key="2">
    <source>
        <dbReference type="ARBA" id="ARBA00022614"/>
    </source>
</evidence>
<dbReference type="InterPro" id="IPR003591">
    <property type="entry name" value="Leu-rich_rpt_typical-subtyp"/>
</dbReference>
<feature type="chain" id="PRO_5044252112" evidence="9">
    <location>
        <begin position="20"/>
        <end position="546"/>
    </location>
</feature>
<dbReference type="PANTHER" id="PTHR48060">
    <property type="entry name" value="DNA DAMAGE-REPAIR/TOLERATION PROTEIN DRT100"/>
    <property type="match status" value="1"/>
</dbReference>
<dbReference type="AlphaFoldDB" id="A0AB40C2G4"/>
<reference evidence="13" key="1">
    <citation type="submission" date="2025-08" db="UniProtKB">
        <authorList>
            <consortium name="RefSeq"/>
        </authorList>
    </citation>
    <scope>IDENTIFICATION</scope>
</reference>
<protein>
    <submittedName>
        <fullName evidence="13">LRR receptor-like serine/threonine-protein kinase isoform X1</fullName>
    </submittedName>
</protein>
<evidence type="ECO:0000313" key="13">
    <source>
        <dbReference type="RefSeq" id="XP_039133971.1"/>
    </source>
</evidence>